<dbReference type="PROSITE" id="PS51257">
    <property type="entry name" value="PROKAR_LIPOPROTEIN"/>
    <property type="match status" value="1"/>
</dbReference>
<accession>A0A4V1ZDG5</accession>
<keyword evidence="4" id="KW-1185">Reference proteome</keyword>
<keyword evidence="3" id="KW-0378">Hydrolase</keyword>
<feature type="chain" id="PRO_5020503799" evidence="1">
    <location>
        <begin position="19"/>
        <end position="234"/>
    </location>
</feature>
<dbReference type="InterPro" id="IPR013830">
    <property type="entry name" value="SGNH_hydro"/>
</dbReference>
<dbReference type="SUPFAM" id="SSF52266">
    <property type="entry name" value="SGNH hydrolase"/>
    <property type="match status" value="1"/>
</dbReference>
<dbReference type="Gene3D" id="3.40.50.1110">
    <property type="entry name" value="SGNH hydrolase"/>
    <property type="match status" value="1"/>
</dbReference>
<comment type="caution">
    <text evidence="3">The sequence shown here is derived from an EMBL/GenBank/DDBJ whole genome shotgun (WGS) entry which is preliminary data.</text>
</comment>
<reference evidence="3 4" key="1">
    <citation type="submission" date="2019-02" db="EMBL/GenBank/DDBJ databases">
        <title>Bacterial novel species Emticicia sp. 17J42-9 isolated from soil.</title>
        <authorList>
            <person name="Jung H.-Y."/>
        </authorList>
    </citation>
    <scope>NUCLEOTIDE SEQUENCE [LARGE SCALE GENOMIC DNA]</scope>
    <source>
        <strain evidence="3 4">17J42-9</strain>
    </source>
</reference>
<evidence type="ECO:0000313" key="4">
    <source>
        <dbReference type="Proteomes" id="UP000293162"/>
    </source>
</evidence>
<dbReference type="InterPro" id="IPR036514">
    <property type="entry name" value="SGNH_hydro_sf"/>
</dbReference>
<evidence type="ECO:0000256" key="1">
    <source>
        <dbReference type="SAM" id="SignalP"/>
    </source>
</evidence>
<evidence type="ECO:0000259" key="2">
    <source>
        <dbReference type="Pfam" id="PF13472"/>
    </source>
</evidence>
<dbReference type="CDD" id="cd01832">
    <property type="entry name" value="SGNH_hydrolase_like_1"/>
    <property type="match status" value="1"/>
</dbReference>
<gene>
    <name evidence="3" type="ORF">EWM59_09290</name>
</gene>
<feature type="signal peptide" evidence="1">
    <location>
        <begin position="1"/>
        <end position="18"/>
    </location>
</feature>
<dbReference type="AlphaFoldDB" id="A0A4V1ZDG5"/>
<feature type="domain" description="SGNH hydrolase-type esterase" evidence="2">
    <location>
        <begin position="42"/>
        <end position="219"/>
    </location>
</feature>
<protein>
    <submittedName>
        <fullName evidence="3">SGNH/GDSL hydrolase family protein</fullName>
    </submittedName>
</protein>
<dbReference type="EMBL" id="SEWF01000010">
    <property type="protein sequence ID" value="RYU96080.1"/>
    <property type="molecule type" value="Genomic_DNA"/>
</dbReference>
<dbReference type="Proteomes" id="UP000293162">
    <property type="component" value="Unassembled WGS sequence"/>
</dbReference>
<organism evidence="3 4">
    <name type="scientific">Emticicia agri</name>
    <dbReference type="NCBI Taxonomy" id="2492393"/>
    <lineage>
        <taxon>Bacteria</taxon>
        <taxon>Pseudomonadati</taxon>
        <taxon>Bacteroidota</taxon>
        <taxon>Cytophagia</taxon>
        <taxon>Cytophagales</taxon>
        <taxon>Leadbetterellaceae</taxon>
        <taxon>Emticicia</taxon>
    </lineage>
</organism>
<name>A0A4V1ZDG5_9BACT</name>
<dbReference type="OrthoDB" id="158267at2"/>
<sequence length="234" mass="26409">MSKIVALFISIGLFLSCAMTDTTEIISIPNPVGTGPNRTFLALGDSYTIGESVVEKDRWSMYLIDLLKDDFTITKHDIIARTGWTTEELIQAIADSKNTNQYDMVSLLIGVNNQYRGQSIEKYKTEFRELLQISARFAHGDYKKVFVLSIPDYGITPFAASRNTAKIAKEIDEFNAVAKDECRKVGVPFIDITTITREHTDVAYIASDQLHFSGKMHELWAIKARETAKIIMRQ</sequence>
<dbReference type="Pfam" id="PF13472">
    <property type="entry name" value="Lipase_GDSL_2"/>
    <property type="match status" value="1"/>
</dbReference>
<dbReference type="GO" id="GO:0016788">
    <property type="term" value="F:hydrolase activity, acting on ester bonds"/>
    <property type="evidence" value="ECO:0007669"/>
    <property type="project" value="UniProtKB-ARBA"/>
</dbReference>
<dbReference type="RefSeq" id="WP_130020686.1">
    <property type="nucleotide sequence ID" value="NZ_SEWF01000010.1"/>
</dbReference>
<proteinExistence type="predicted"/>
<keyword evidence="1" id="KW-0732">Signal</keyword>
<evidence type="ECO:0000313" key="3">
    <source>
        <dbReference type="EMBL" id="RYU96080.1"/>
    </source>
</evidence>